<evidence type="ECO:0000313" key="2">
    <source>
        <dbReference type="EMBL" id="POF44360.1"/>
    </source>
</evidence>
<dbReference type="EMBL" id="MUJK01000001">
    <property type="protein sequence ID" value="POF44360.1"/>
    <property type="molecule type" value="Genomic_DNA"/>
</dbReference>
<dbReference type="RefSeq" id="WP_103393966.1">
    <property type="nucleotide sequence ID" value="NZ_MUJK01000001.1"/>
</dbReference>
<feature type="signal peptide" evidence="1">
    <location>
        <begin position="1"/>
        <end position="21"/>
    </location>
</feature>
<evidence type="ECO:0000313" key="3">
    <source>
        <dbReference type="Proteomes" id="UP000237440"/>
    </source>
</evidence>
<dbReference type="Proteomes" id="UP000237440">
    <property type="component" value="Unassembled WGS sequence"/>
</dbReference>
<protein>
    <recommendedName>
        <fullName evidence="4">Topoisomerase II</fullName>
    </recommendedName>
</protein>
<sequence>MKLLKIALLLALGTAGTQAFADDSHSTAASSQAPVETYTYGTRLDIKRVIDVSEIANECGPVPARMTYEDSQGQRRTIEYQVMGTGCSNG</sequence>
<dbReference type="Gene3D" id="2.30.140.50">
    <property type="entry name" value="Protein of unknown function DUF2790"/>
    <property type="match status" value="1"/>
</dbReference>
<evidence type="ECO:0008006" key="4">
    <source>
        <dbReference type="Google" id="ProtNLM"/>
    </source>
</evidence>
<comment type="caution">
    <text evidence="2">The sequence shown here is derived from an EMBL/GenBank/DDBJ whole genome shotgun (WGS) entry which is preliminary data.</text>
</comment>
<gene>
    <name evidence="2" type="ORF">B0D71_06135</name>
</gene>
<keyword evidence="3" id="KW-1185">Reference proteome</keyword>
<proteinExistence type="predicted"/>
<evidence type="ECO:0000256" key="1">
    <source>
        <dbReference type="SAM" id="SignalP"/>
    </source>
</evidence>
<name>A0A2S3VWN2_9PSED</name>
<organism evidence="2 3">
    <name type="scientific">Pseudomonas laurylsulfativorans</name>
    <dbReference type="NCBI Taxonomy" id="1943631"/>
    <lineage>
        <taxon>Bacteria</taxon>
        <taxon>Pseudomonadati</taxon>
        <taxon>Pseudomonadota</taxon>
        <taxon>Gammaproteobacteria</taxon>
        <taxon>Pseudomonadales</taxon>
        <taxon>Pseudomonadaceae</taxon>
        <taxon>Pseudomonas</taxon>
    </lineage>
</organism>
<dbReference type="Pfam" id="PF10976">
    <property type="entry name" value="DUF2790"/>
    <property type="match status" value="1"/>
</dbReference>
<dbReference type="OrthoDB" id="6903763at2"/>
<keyword evidence="1" id="KW-0732">Signal</keyword>
<dbReference type="InterPro" id="IPR021245">
    <property type="entry name" value="DUF2790"/>
</dbReference>
<reference evidence="3" key="1">
    <citation type="submission" date="2017-02" db="EMBL/GenBank/DDBJ databases">
        <authorList>
            <person name="Furmanczyk E.M."/>
        </authorList>
    </citation>
    <scope>NUCLEOTIDE SEQUENCE [LARGE SCALE GENOMIC DNA]</scope>
    <source>
        <strain evidence="3">AP3_22</strain>
    </source>
</reference>
<feature type="chain" id="PRO_5015739074" description="Topoisomerase II" evidence="1">
    <location>
        <begin position="22"/>
        <end position="90"/>
    </location>
</feature>
<dbReference type="AlphaFoldDB" id="A0A2S3VWN2"/>
<accession>A0A2S3VWN2</accession>